<dbReference type="Gene3D" id="3.40.190.10">
    <property type="entry name" value="Periplasmic binding protein-like II"/>
    <property type="match status" value="2"/>
</dbReference>
<gene>
    <name evidence="2" type="ordered locus">Dret_0228</name>
</gene>
<keyword evidence="3" id="KW-1185">Reference proteome</keyword>
<feature type="chain" id="PRO_5002994008" evidence="1">
    <location>
        <begin position="24"/>
        <end position="314"/>
    </location>
</feature>
<dbReference type="eggNOG" id="COG3221">
    <property type="taxonomic scope" value="Bacteria"/>
</dbReference>
<evidence type="ECO:0000313" key="3">
    <source>
        <dbReference type="Proteomes" id="UP000001052"/>
    </source>
</evidence>
<dbReference type="CDD" id="cd01071">
    <property type="entry name" value="PBP2_PhnD_like"/>
    <property type="match status" value="1"/>
</dbReference>
<reference evidence="3" key="1">
    <citation type="submission" date="2009-09" db="EMBL/GenBank/DDBJ databases">
        <title>The complete chromosome of Desulfohalobium retbaense DSM 5692.</title>
        <authorList>
            <consortium name="US DOE Joint Genome Institute (JGI-PGF)"/>
            <person name="Lucas S."/>
            <person name="Copeland A."/>
            <person name="Lapidus A."/>
            <person name="Glavina del Rio T."/>
            <person name="Dalin E."/>
            <person name="Tice H."/>
            <person name="Bruce D."/>
            <person name="Goodwin L."/>
            <person name="Pitluck S."/>
            <person name="Kyrpides N."/>
            <person name="Mavromatis K."/>
            <person name="Ivanova N."/>
            <person name="Mikhailova N."/>
            <person name="Munk A.C."/>
            <person name="Brettin T."/>
            <person name="Detter J.C."/>
            <person name="Han C."/>
            <person name="Tapia R."/>
            <person name="Larimer F."/>
            <person name="Land M."/>
            <person name="Hauser L."/>
            <person name="Markowitz V."/>
            <person name="Cheng J.-F."/>
            <person name="Hugenholtz P."/>
            <person name="Woyke T."/>
            <person name="Wu D."/>
            <person name="Spring S."/>
            <person name="Klenk H.-P."/>
            <person name="Eisen J.A."/>
        </authorList>
    </citation>
    <scope>NUCLEOTIDE SEQUENCE [LARGE SCALE GENOMIC DNA]</scope>
    <source>
        <strain evidence="3">DSM 5692</strain>
    </source>
</reference>
<dbReference type="EMBL" id="CP001734">
    <property type="protein sequence ID" value="ACV67530.1"/>
    <property type="molecule type" value="Genomic_DNA"/>
</dbReference>
<organism evidence="2 3">
    <name type="scientific">Desulfohalobium retbaense (strain ATCC 49708 / DSM 5692 / JCM 16813 / HR100)</name>
    <dbReference type="NCBI Taxonomy" id="485915"/>
    <lineage>
        <taxon>Bacteria</taxon>
        <taxon>Pseudomonadati</taxon>
        <taxon>Thermodesulfobacteriota</taxon>
        <taxon>Desulfovibrionia</taxon>
        <taxon>Desulfovibrionales</taxon>
        <taxon>Desulfohalobiaceae</taxon>
        <taxon>Desulfohalobium</taxon>
    </lineage>
</organism>
<reference evidence="2 3" key="2">
    <citation type="journal article" date="2010" name="Stand. Genomic Sci.">
        <title>Complete genome sequence of Desulfohalobium retbaense type strain (HR(100)).</title>
        <authorList>
            <person name="Spring S."/>
            <person name="Nolan M."/>
            <person name="Lapidus A."/>
            <person name="Glavina Del Rio T."/>
            <person name="Copeland A."/>
            <person name="Tice H."/>
            <person name="Cheng J.F."/>
            <person name="Lucas S."/>
            <person name="Land M."/>
            <person name="Chen F."/>
            <person name="Bruce D."/>
            <person name="Goodwin L."/>
            <person name="Pitluck S."/>
            <person name="Ivanova N."/>
            <person name="Mavromatis K."/>
            <person name="Mikhailova N."/>
            <person name="Pati A."/>
            <person name="Chen A."/>
            <person name="Palaniappan K."/>
            <person name="Hauser L."/>
            <person name="Chang Y.J."/>
            <person name="Jeffries C.D."/>
            <person name="Munk C."/>
            <person name="Kiss H."/>
            <person name="Chain P."/>
            <person name="Han C."/>
            <person name="Brettin T."/>
            <person name="Detter J.C."/>
            <person name="Schuler E."/>
            <person name="Goker M."/>
            <person name="Rohde M."/>
            <person name="Bristow J."/>
            <person name="Eisen J.A."/>
            <person name="Markowitz V."/>
            <person name="Hugenholtz P."/>
            <person name="Kyrpides N.C."/>
            <person name="Klenk H.P."/>
        </authorList>
    </citation>
    <scope>NUCLEOTIDE SEQUENCE [LARGE SCALE GENOMIC DNA]</scope>
    <source>
        <strain evidence="2 3">DSM 5692</strain>
    </source>
</reference>
<dbReference type="SUPFAM" id="SSF53850">
    <property type="entry name" value="Periplasmic binding protein-like II"/>
    <property type="match status" value="1"/>
</dbReference>
<name>C8WZQ5_DESRD</name>
<sequence>MRTFRNAMSIMTFILVLCLGAFAGCDTEDSPVHVDWDKREELRLEPQREALTYAYLPQYSHTVSYQRHNKLVEYLRRTTGLPIRQVYPDTFDEHIHMVAQGKIDISFSNPMVYAKIAEQFGARAFARIVEPNGRAQFRGQIICRRDNKAITSLADCRGKSWIAVDPYSAGGYLFDLGVFLEHGLTREDFSEIAFAPGPGGKQEKVALAVFAGRYDIGSIREGTLDIVKDTIDVDQLRILAHTPWYPGWVYAARKGLPDKTIAKIRQALLDLDLAHPRDQEILDRAGFKAIIPSSDADYEPVRALMRTIGVEGDA</sequence>
<evidence type="ECO:0000313" key="2">
    <source>
        <dbReference type="EMBL" id="ACV67530.1"/>
    </source>
</evidence>
<proteinExistence type="predicted"/>
<dbReference type="PROSITE" id="PS51257">
    <property type="entry name" value="PROKAR_LIPOPROTEIN"/>
    <property type="match status" value="1"/>
</dbReference>
<feature type="signal peptide" evidence="1">
    <location>
        <begin position="1"/>
        <end position="23"/>
    </location>
</feature>
<protein>
    <submittedName>
        <fullName evidence="2">Phosphonate ABC transporter, periplasmic phosphonate-binding protein</fullName>
    </submittedName>
</protein>
<dbReference type="HOGENOM" id="CLU_051472_5_0_7"/>
<dbReference type="PANTHER" id="PTHR35841:SF1">
    <property type="entry name" value="PHOSPHONATES-BINDING PERIPLASMIC PROTEIN"/>
    <property type="match status" value="1"/>
</dbReference>
<accession>C8WZQ5</accession>
<dbReference type="STRING" id="485915.Dret_0228"/>
<dbReference type="Proteomes" id="UP000001052">
    <property type="component" value="Chromosome"/>
</dbReference>
<evidence type="ECO:0000256" key="1">
    <source>
        <dbReference type="SAM" id="SignalP"/>
    </source>
</evidence>
<dbReference type="KEGG" id="drt:Dret_0228"/>
<keyword evidence="1" id="KW-0732">Signal</keyword>
<dbReference type="Pfam" id="PF12974">
    <property type="entry name" value="Phosphonate-bd"/>
    <property type="match status" value="1"/>
</dbReference>
<dbReference type="AlphaFoldDB" id="C8WZQ5"/>
<dbReference type="PANTHER" id="PTHR35841">
    <property type="entry name" value="PHOSPHONATES-BINDING PERIPLASMIC PROTEIN"/>
    <property type="match status" value="1"/>
</dbReference>